<evidence type="ECO:0000259" key="9">
    <source>
        <dbReference type="Pfam" id="PF13231"/>
    </source>
</evidence>
<accession>A0A1F6EG60</accession>
<evidence type="ECO:0000313" key="10">
    <source>
        <dbReference type="EMBL" id="OGG72629.1"/>
    </source>
</evidence>
<dbReference type="Proteomes" id="UP000177306">
    <property type="component" value="Unassembled WGS sequence"/>
</dbReference>
<feature type="transmembrane region" description="Helical" evidence="8">
    <location>
        <begin position="125"/>
        <end position="142"/>
    </location>
</feature>
<dbReference type="AlphaFoldDB" id="A0A1F6EG60"/>
<keyword evidence="7 8" id="KW-0472">Membrane</keyword>
<feature type="transmembrane region" description="Helical" evidence="8">
    <location>
        <begin position="102"/>
        <end position="119"/>
    </location>
</feature>
<evidence type="ECO:0000256" key="2">
    <source>
        <dbReference type="ARBA" id="ARBA00022475"/>
    </source>
</evidence>
<name>A0A1F6EG60_9BACT</name>
<keyword evidence="4" id="KW-0808">Transferase</keyword>
<dbReference type="PANTHER" id="PTHR33908:SF11">
    <property type="entry name" value="MEMBRANE PROTEIN"/>
    <property type="match status" value="1"/>
</dbReference>
<dbReference type="GO" id="GO:0009103">
    <property type="term" value="P:lipopolysaccharide biosynthetic process"/>
    <property type="evidence" value="ECO:0007669"/>
    <property type="project" value="UniProtKB-ARBA"/>
</dbReference>
<comment type="subcellular location">
    <subcellularLocation>
        <location evidence="1">Cell membrane</location>
        <topology evidence="1">Multi-pass membrane protein</topology>
    </subcellularLocation>
</comment>
<proteinExistence type="predicted"/>
<dbReference type="GO" id="GO:0016763">
    <property type="term" value="F:pentosyltransferase activity"/>
    <property type="evidence" value="ECO:0007669"/>
    <property type="project" value="TreeGrafter"/>
</dbReference>
<reference evidence="10 11" key="1">
    <citation type="journal article" date="2016" name="Nat. Commun.">
        <title>Thousands of microbial genomes shed light on interconnected biogeochemical processes in an aquifer system.</title>
        <authorList>
            <person name="Anantharaman K."/>
            <person name="Brown C.T."/>
            <person name="Hug L.A."/>
            <person name="Sharon I."/>
            <person name="Castelle C.J."/>
            <person name="Probst A.J."/>
            <person name="Thomas B.C."/>
            <person name="Singh A."/>
            <person name="Wilkins M.J."/>
            <person name="Karaoz U."/>
            <person name="Brodie E.L."/>
            <person name="Williams K.H."/>
            <person name="Hubbard S.S."/>
            <person name="Banfield J.F."/>
        </authorList>
    </citation>
    <scope>NUCLEOTIDE SEQUENCE [LARGE SCALE GENOMIC DNA]</scope>
</reference>
<evidence type="ECO:0000256" key="8">
    <source>
        <dbReference type="SAM" id="Phobius"/>
    </source>
</evidence>
<feature type="transmembrane region" description="Helical" evidence="8">
    <location>
        <begin position="12"/>
        <end position="30"/>
    </location>
</feature>
<evidence type="ECO:0000256" key="6">
    <source>
        <dbReference type="ARBA" id="ARBA00022989"/>
    </source>
</evidence>
<evidence type="ECO:0000313" key="11">
    <source>
        <dbReference type="Proteomes" id="UP000177306"/>
    </source>
</evidence>
<dbReference type="EMBL" id="MFLY01000036">
    <property type="protein sequence ID" value="OGG72629.1"/>
    <property type="molecule type" value="Genomic_DNA"/>
</dbReference>
<feature type="transmembrane region" description="Helical" evidence="8">
    <location>
        <begin position="218"/>
        <end position="235"/>
    </location>
</feature>
<gene>
    <name evidence="10" type="ORF">A3A38_00100</name>
</gene>
<feature type="transmembrane region" description="Helical" evidence="8">
    <location>
        <begin position="358"/>
        <end position="377"/>
    </location>
</feature>
<keyword evidence="5 8" id="KW-0812">Transmembrane</keyword>
<keyword evidence="6 8" id="KW-1133">Transmembrane helix</keyword>
<feature type="transmembrane region" description="Helical" evidence="8">
    <location>
        <begin position="301"/>
        <end position="320"/>
    </location>
</feature>
<feature type="domain" description="Glycosyltransferase RgtA/B/C/D-like" evidence="9">
    <location>
        <begin position="84"/>
        <end position="232"/>
    </location>
</feature>
<feature type="transmembrane region" description="Helical" evidence="8">
    <location>
        <begin position="274"/>
        <end position="294"/>
    </location>
</feature>
<dbReference type="InterPro" id="IPR038731">
    <property type="entry name" value="RgtA/B/C-like"/>
</dbReference>
<dbReference type="InterPro" id="IPR050297">
    <property type="entry name" value="LipidA_mod_glycosyltrf_83"/>
</dbReference>
<dbReference type="Pfam" id="PF13231">
    <property type="entry name" value="PMT_2"/>
    <property type="match status" value="1"/>
</dbReference>
<dbReference type="PANTHER" id="PTHR33908">
    <property type="entry name" value="MANNOSYLTRANSFERASE YKCB-RELATED"/>
    <property type="match status" value="1"/>
</dbReference>
<keyword evidence="3" id="KW-0328">Glycosyltransferase</keyword>
<protein>
    <recommendedName>
        <fullName evidence="9">Glycosyltransferase RgtA/B/C/D-like domain-containing protein</fullName>
    </recommendedName>
</protein>
<evidence type="ECO:0000256" key="4">
    <source>
        <dbReference type="ARBA" id="ARBA00022679"/>
    </source>
</evidence>
<comment type="caution">
    <text evidence="10">The sequence shown here is derived from an EMBL/GenBank/DDBJ whole genome shotgun (WGS) entry which is preliminary data.</text>
</comment>
<sequence>MPAPAIFGSKTTYFAVLAALFAVVAFFATYKLTESPPTWYDEGIYIQVAQSFSERGTQTIQVAPDEFRQVDFLTVGYPLIAPVAASLKLFGNTLLAARLSMVLFILLCAASAWMLLYRLLGRREALLGLMLLATFPILYGNGKNVLGEVPGLFYSMLALLALHRLQTQRFEGVENYALLGLAAGPVAATKPIFMLMPLAIGLVLLLHIQSIPLRVKHIGAALGAFLAPLALWGYLQFGQVDPSAILAYYANPYGVASITGTVMQNLLGFLTETTPLYCAALMLLWIAALVIRLYRKESISLVEESAFVFSVLILIAYLRTAGWYRYLFEAMVFALMFAPHSLQILSETVGRHLASVRPYATHGTIVVVAGLVVMQFYQLNYASWVAEHYDTTRTADMIEYFSTFPPTKSIFVYNSPAAVIFLPTKNYYQYIQPTEAISYGEEQLPLIAEGIPDAILIAPDAFEREKARFDRYEEGGNAAAYLILERK</sequence>
<dbReference type="GO" id="GO:0005886">
    <property type="term" value="C:plasma membrane"/>
    <property type="evidence" value="ECO:0007669"/>
    <property type="project" value="UniProtKB-SubCell"/>
</dbReference>
<evidence type="ECO:0000256" key="3">
    <source>
        <dbReference type="ARBA" id="ARBA00022676"/>
    </source>
</evidence>
<organism evidence="10 11">
    <name type="scientific">Candidatus Kaiserbacteria bacterium RIFCSPLOWO2_01_FULL_53_17</name>
    <dbReference type="NCBI Taxonomy" id="1798511"/>
    <lineage>
        <taxon>Bacteria</taxon>
        <taxon>Candidatus Kaiseribacteriota</taxon>
    </lineage>
</organism>
<feature type="transmembrane region" description="Helical" evidence="8">
    <location>
        <begin position="186"/>
        <end position="206"/>
    </location>
</feature>
<evidence type="ECO:0000256" key="1">
    <source>
        <dbReference type="ARBA" id="ARBA00004651"/>
    </source>
</evidence>
<evidence type="ECO:0000256" key="7">
    <source>
        <dbReference type="ARBA" id="ARBA00023136"/>
    </source>
</evidence>
<keyword evidence="2" id="KW-1003">Cell membrane</keyword>
<evidence type="ECO:0000256" key="5">
    <source>
        <dbReference type="ARBA" id="ARBA00022692"/>
    </source>
</evidence>